<keyword evidence="3 6" id="KW-0694">RNA-binding</keyword>
<dbReference type="AlphaFoldDB" id="A0A2M7D7I8"/>
<evidence type="ECO:0000313" key="8">
    <source>
        <dbReference type="Proteomes" id="UP000230304"/>
    </source>
</evidence>
<dbReference type="InterPro" id="IPR012678">
    <property type="entry name" value="Ribosomal_uL23/eL15/eS24_sf"/>
</dbReference>
<dbReference type="EMBL" id="PEUA01000054">
    <property type="protein sequence ID" value="PIV42221.1"/>
    <property type="molecule type" value="Genomic_DNA"/>
</dbReference>
<accession>A0A2M7D7I8</accession>
<evidence type="ECO:0000256" key="2">
    <source>
        <dbReference type="ARBA" id="ARBA00022730"/>
    </source>
</evidence>
<name>A0A2M7D7I8_9BACT</name>
<dbReference type="GO" id="GO:0003735">
    <property type="term" value="F:structural constituent of ribosome"/>
    <property type="evidence" value="ECO:0007669"/>
    <property type="project" value="InterPro"/>
</dbReference>
<keyword evidence="2 6" id="KW-0699">rRNA-binding</keyword>
<dbReference type="SUPFAM" id="SSF54189">
    <property type="entry name" value="Ribosomal proteins S24e, L23 and L15e"/>
    <property type="match status" value="1"/>
</dbReference>
<reference evidence="8" key="1">
    <citation type="submission" date="2017-09" db="EMBL/GenBank/DDBJ databases">
        <title>Depth-based differentiation of microbial function through sediment-hosted aquifers and enrichment of novel symbionts in the deep terrestrial subsurface.</title>
        <authorList>
            <person name="Probst A.J."/>
            <person name="Ladd B."/>
            <person name="Jarett J.K."/>
            <person name="Geller-Mcgrath D.E."/>
            <person name="Sieber C.M.K."/>
            <person name="Emerson J.B."/>
            <person name="Anantharaman K."/>
            <person name="Thomas B.C."/>
            <person name="Malmstrom R."/>
            <person name="Stieglmeier M."/>
            <person name="Klingl A."/>
            <person name="Woyke T."/>
            <person name="Ryan C.M."/>
            <person name="Banfield J.F."/>
        </authorList>
    </citation>
    <scope>NUCLEOTIDE SEQUENCE [LARGE SCALE GENOMIC DNA]</scope>
</reference>
<evidence type="ECO:0000256" key="4">
    <source>
        <dbReference type="ARBA" id="ARBA00022980"/>
    </source>
</evidence>
<keyword evidence="4 6" id="KW-0689">Ribosomal protein</keyword>
<keyword evidence="5 6" id="KW-0687">Ribonucleoprotein</keyword>
<protein>
    <recommendedName>
        <fullName evidence="6">Large ribosomal subunit protein uL23</fullName>
    </recommendedName>
</protein>
<comment type="subunit">
    <text evidence="6">Part of the 50S ribosomal subunit. Contacts protein L29, and trigger factor when it is bound to the ribosome.</text>
</comment>
<dbReference type="GO" id="GO:0019843">
    <property type="term" value="F:rRNA binding"/>
    <property type="evidence" value="ECO:0007669"/>
    <property type="project" value="UniProtKB-UniRule"/>
</dbReference>
<organism evidence="7 8">
    <name type="scientific">Candidatus Nealsonbacteria bacterium CG02_land_8_20_14_3_00_40_11</name>
    <dbReference type="NCBI Taxonomy" id="1974700"/>
    <lineage>
        <taxon>Bacteria</taxon>
        <taxon>Candidatus Nealsoniibacteriota</taxon>
    </lineage>
</organism>
<gene>
    <name evidence="6" type="primary">rplW</name>
    <name evidence="7" type="ORF">COS26_02435</name>
</gene>
<comment type="similarity">
    <text evidence="1 6">Belongs to the universal ribosomal protein uL23 family.</text>
</comment>
<comment type="function">
    <text evidence="6">One of the early assembly proteins it binds 23S rRNA. One of the proteins that surrounds the polypeptide exit tunnel on the outside of the ribosome. Forms the main docking site for trigger factor binding to the ribosome.</text>
</comment>
<dbReference type="NCBIfam" id="NF004363">
    <property type="entry name" value="PRK05738.2-4"/>
    <property type="match status" value="1"/>
</dbReference>
<dbReference type="Pfam" id="PF00276">
    <property type="entry name" value="Ribosomal_L23"/>
    <property type="match status" value="1"/>
</dbReference>
<dbReference type="InterPro" id="IPR012677">
    <property type="entry name" value="Nucleotide-bd_a/b_plait_sf"/>
</dbReference>
<proteinExistence type="inferred from homology"/>
<dbReference type="PANTHER" id="PTHR11620">
    <property type="entry name" value="60S RIBOSOMAL PROTEIN L23A"/>
    <property type="match status" value="1"/>
</dbReference>
<dbReference type="InterPro" id="IPR013025">
    <property type="entry name" value="Ribosomal_uL23-like"/>
</dbReference>
<evidence type="ECO:0000256" key="3">
    <source>
        <dbReference type="ARBA" id="ARBA00022884"/>
    </source>
</evidence>
<dbReference type="HAMAP" id="MF_01369_B">
    <property type="entry name" value="Ribosomal_uL23_B"/>
    <property type="match status" value="1"/>
</dbReference>
<dbReference type="Proteomes" id="UP000230304">
    <property type="component" value="Unassembled WGS sequence"/>
</dbReference>
<dbReference type="Gene3D" id="3.30.70.330">
    <property type="match status" value="1"/>
</dbReference>
<dbReference type="GO" id="GO:0006412">
    <property type="term" value="P:translation"/>
    <property type="evidence" value="ECO:0007669"/>
    <property type="project" value="UniProtKB-UniRule"/>
</dbReference>
<comment type="caution">
    <text evidence="7">The sequence shown here is derived from an EMBL/GenBank/DDBJ whole genome shotgun (WGS) entry which is preliminary data.</text>
</comment>
<sequence>MAFPFFKTKKTEEKKFKPKKSAVPVREKKKAPKINPSVSLRVDGEQSRTIKKEVKFGGAFRVLKSPHVTEKATDLTASNQYVFKIYPRANKADVKKAIEKVFGVDVTGVKVINIPKKKRRLGKIKGFKEGYKKAIVKIKEGQKIEVLSR</sequence>
<evidence type="ECO:0000256" key="6">
    <source>
        <dbReference type="HAMAP-Rule" id="MF_01369"/>
    </source>
</evidence>
<evidence type="ECO:0000256" key="1">
    <source>
        <dbReference type="ARBA" id="ARBA00006700"/>
    </source>
</evidence>
<dbReference type="FunFam" id="3.30.70.330:FF:000001">
    <property type="entry name" value="50S ribosomal protein L23"/>
    <property type="match status" value="1"/>
</dbReference>
<evidence type="ECO:0000313" key="7">
    <source>
        <dbReference type="EMBL" id="PIV42221.1"/>
    </source>
</evidence>
<evidence type="ECO:0000256" key="5">
    <source>
        <dbReference type="ARBA" id="ARBA00023274"/>
    </source>
</evidence>
<dbReference type="GO" id="GO:1990904">
    <property type="term" value="C:ribonucleoprotein complex"/>
    <property type="evidence" value="ECO:0007669"/>
    <property type="project" value="UniProtKB-KW"/>
</dbReference>
<dbReference type="GO" id="GO:0005840">
    <property type="term" value="C:ribosome"/>
    <property type="evidence" value="ECO:0007669"/>
    <property type="project" value="UniProtKB-KW"/>
</dbReference>